<gene>
    <name evidence="1" type="ORF">BON30_18555</name>
</gene>
<evidence type="ECO:0008006" key="3">
    <source>
        <dbReference type="Google" id="ProtNLM"/>
    </source>
</evidence>
<dbReference type="OrthoDB" id="5380741at2"/>
<keyword evidence="2" id="KW-1185">Reference proteome</keyword>
<dbReference type="EMBL" id="MPIN01000004">
    <property type="protein sequence ID" value="OJH39498.1"/>
    <property type="molecule type" value="Genomic_DNA"/>
</dbReference>
<dbReference type="RefSeq" id="WP_071899672.1">
    <property type="nucleotide sequence ID" value="NZ_MPIN01000004.1"/>
</dbReference>
<dbReference type="AlphaFoldDB" id="A0A1L9BBA2"/>
<dbReference type="Proteomes" id="UP000182229">
    <property type="component" value="Unassembled WGS sequence"/>
</dbReference>
<organism evidence="1 2">
    <name type="scientific">Cystobacter ferrugineus</name>
    <dbReference type="NCBI Taxonomy" id="83449"/>
    <lineage>
        <taxon>Bacteria</taxon>
        <taxon>Pseudomonadati</taxon>
        <taxon>Myxococcota</taxon>
        <taxon>Myxococcia</taxon>
        <taxon>Myxococcales</taxon>
        <taxon>Cystobacterineae</taxon>
        <taxon>Archangiaceae</taxon>
        <taxon>Cystobacter</taxon>
    </lineage>
</organism>
<reference evidence="2" key="1">
    <citation type="submission" date="2016-11" db="EMBL/GenBank/DDBJ databases">
        <authorList>
            <person name="Shukria A."/>
            <person name="Stevens D.C."/>
        </authorList>
    </citation>
    <scope>NUCLEOTIDE SEQUENCE [LARGE SCALE GENOMIC DNA]</scope>
    <source>
        <strain evidence="2">Cbfe23</strain>
    </source>
</reference>
<name>A0A1L9BBA2_9BACT</name>
<accession>A0A1L9BBA2</accession>
<evidence type="ECO:0000313" key="1">
    <source>
        <dbReference type="EMBL" id="OJH39498.1"/>
    </source>
</evidence>
<evidence type="ECO:0000313" key="2">
    <source>
        <dbReference type="Proteomes" id="UP000182229"/>
    </source>
</evidence>
<comment type="caution">
    <text evidence="1">The sequence shown here is derived from an EMBL/GenBank/DDBJ whole genome shotgun (WGS) entry which is preliminary data.</text>
</comment>
<reference evidence="1 2" key="2">
    <citation type="submission" date="2016-12" db="EMBL/GenBank/DDBJ databases">
        <title>Draft Genome Sequence of Cystobacter ferrugineus Strain Cbfe23.</title>
        <authorList>
            <person name="Akbar S."/>
            <person name="Dowd S.E."/>
            <person name="Stevens D.C."/>
        </authorList>
    </citation>
    <scope>NUCLEOTIDE SEQUENCE [LARGE SCALE GENOMIC DNA]</scope>
    <source>
        <strain evidence="1 2">Cbfe23</strain>
    </source>
</reference>
<sequence length="210" mass="23470">MSADRDIDSWFAERGITSATSRTRARAILEEAGLTRPGKTRLSEPKLPRAEQLLLEHFYRVCTAAECQQAARASGREPLLVDPRSHCEHCGGSNNRRAEVAFLQTCLQHAVRRVVVVGGSPAVREELKDKLGRRLDLRMVDGTERRTGTQAQSDLEWADLVLIWGATELHHKVSTHYTQPGTPHRHKVVHVVRRGVAALLDAGITHLKQR</sequence>
<proteinExistence type="predicted"/>
<protein>
    <recommendedName>
        <fullName evidence="3">DUF2325 domain-containing protein</fullName>
    </recommendedName>
</protein>
<dbReference type="STRING" id="83449.BON30_18555"/>